<dbReference type="Proteomes" id="UP000196386">
    <property type="component" value="Unassembled WGS sequence"/>
</dbReference>
<reference evidence="2" key="1">
    <citation type="submission" date="2017-04" db="EMBL/GenBank/DDBJ databases">
        <title>Function of individual gut microbiota members based on whole genome sequencing of pure cultures obtained from chicken caecum.</title>
        <authorList>
            <person name="Medvecky M."/>
            <person name="Cejkova D."/>
            <person name="Polansky O."/>
            <person name="Karasova D."/>
            <person name="Kubasova T."/>
            <person name="Cizek A."/>
            <person name="Rychlik I."/>
        </authorList>
    </citation>
    <scope>NUCLEOTIDE SEQUENCE [LARGE SCALE GENOMIC DNA]</scope>
    <source>
        <strain evidence="2">An175</strain>
    </source>
</reference>
<evidence type="ECO:0000313" key="2">
    <source>
        <dbReference type="Proteomes" id="UP000196386"/>
    </source>
</evidence>
<organism evidence="1 2">
    <name type="scientific">Anaerotruncus colihominis</name>
    <dbReference type="NCBI Taxonomy" id="169435"/>
    <lineage>
        <taxon>Bacteria</taxon>
        <taxon>Bacillati</taxon>
        <taxon>Bacillota</taxon>
        <taxon>Clostridia</taxon>
        <taxon>Eubacteriales</taxon>
        <taxon>Oscillospiraceae</taxon>
        <taxon>Anaerotruncus</taxon>
    </lineage>
</organism>
<sequence>MRNPLLCSVCRHMAAANGFVVCTAHIIPHTFFEKKVCPKTLAGCAETFLKKGFGEKLYSAAPQTAG</sequence>
<proteinExistence type="predicted"/>
<evidence type="ECO:0000313" key="1">
    <source>
        <dbReference type="EMBL" id="OUP68197.1"/>
    </source>
</evidence>
<gene>
    <name evidence="1" type="ORF">B5F11_14855</name>
</gene>
<dbReference type="EMBL" id="NFKP01000021">
    <property type="protein sequence ID" value="OUP68197.1"/>
    <property type="molecule type" value="Genomic_DNA"/>
</dbReference>
<accession>A0A1Y4MUK7</accession>
<comment type="caution">
    <text evidence="1">The sequence shown here is derived from an EMBL/GenBank/DDBJ whole genome shotgun (WGS) entry which is preliminary data.</text>
</comment>
<protein>
    <submittedName>
        <fullName evidence="1">Uncharacterized protein</fullName>
    </submittedName>
</protein>
<dbReference type="AlphaFoldDB" id="A0A1Y4MUK7"/>
<name>A0A1Y4MUK7_9FIRM</name>